<evidence type="ECO:0000256" key="9">
    <source>
        <dbReference type="ARBA" id="ARBA00022840"/>
    </source>
</evidence>
<dbReference type="EMBL" id="MN991199">
    <property type="protein sequence ID" value="QIQ09847.1"/>
    <property type="molecule type" value="Genomic_DNA"/>
</dbReference>
<evidence type="ECO:0000256" key="6">
    <source>
        <dbReference type="ARBA" id="ARBA00022695"/>
    </source>
</evidence>
<keyword evidence="6 13" id="KW-0548">Nucleotidyltransferase</keyword>
<name>A0A6G9HGM0_9MOLU</name>
<evidence type="ECO:0000256" key="2">
    <source>
        <dbReference type="ARBA" id="ARBA00010214"/>
    </source>
</evidence>
<comment type="pathway">
    <text evidence="1">Cofactor biosynthesis; FAD biosynthesis; FAD from FMN: step 1/1.</text>
</comment>
<feature type="domain" description="Riboflavin kinase" evidence="12">
    <location>
        <begin position="147"/>
        <end position="268"/>
    </location>
</feature>
<evidence type="ECO:0000313" key="13">
    <source>
        <dbReference type="EMBL" id="QIQ09847.1"/>
    </source>
</evidence>
<protein>
    <submittedName>
        <fullName evidence="13">Riboflavin biosynthesis protein</fullName>
        <ecNumber evidence="13">2.7.1.26</ecNumber>
        <ecNumber evidence="13">2.7.7.2</ecNumber>
    </submittedName>
</protein>
<gene>
    <name evidence="13" type="ORF">PlMoll_0100</name>
</gene>
<dbReference type="PANTHER" id="PTHR22749">
    <property type="entry name" value="RIBOFLAVIN KINASE/FMN ADENYLYLTRANSFERASE"/>
    <property type="match status" value="1"/>
</dbReference>
<dbReference type="InterPro" id="IPR023468">
    <property type="entry name" value="Riboflavin_kinase"/>
</dbReference>
<evidence type="ECO:0000256" key="5">
    <source>
        <dbReference type="ARBA" id="ARBA00022679"/>
    </source>
</evidence>
<evidence type="ECO:0000256" key="4">
    <source>
        <dbReference type="ARBA" id="ARBA00022643"/>
    </source>
</evidence>
<evidence type="ECO:0000256" key="11">
    <source>
        <dbReference type="ARBA" id="ARBA00049494"/>
    </source>
</evidence>
<dbReference type="UniPathway" id="UPA00277">
    <property type="reaction ID" value="UER00407"/>
</dbReference>
<comment type="catalytic activity">
    <reaction evidence="10">
        <text>riboflavin + ATP = FMN + ADP + H(+)</text>
        <dbReference type="Rhea" id="RHEA:14357"/>
        <dbReference type="ChEBI" id="CHEBI:15378"/>
        <dbReference type="ChEBI" id="CHEBI:30616"/>
        <dbReference type="ChEBI" id="CHEBI:57986"/>
        <dbReference type="ChEBI" id="CHEBI:58210"/>
        <dbReference type="ChEBI" id="CHEBI:456216"/>
        <dbReference type="EC" id="2.7.1.26"/>
    </reaction>
</comment>
<accession>A0A6G9HGM0</accession>
<evidence type="ECO:0000256" key="8">
    <source>
        <dbReference type="ARBA" id="ARBA00022827"/>
    </source>
</evidence>
<keyword evidence="8" id="KW-0274">FAD</keyword>
<dbReference type="Pfam" id="PF01687">
    <property type="entry name" value="Flavokinase"/>
    <property type="match status" value="1"/>
</dbReference>
<dbReference type="SUPFAM" id="SSF52374">
    <property type="entry name" value="Nucleotidylyl transferase"/>
    <property type="match status" value="1"/>
</dbReference>
<organism evidence="13">
    <name type="scientific">uncultured Mycoplasmataceae bacterium</name>
    <dbReference type="NCBI Taxonomy" id="300027"/>
    <lineage>
        <taxon>Bacteria</taxon>
        <taxon>Bacillati</taxon>
        <taxon>Mycoplasmatota</taxon>
        <taxon>Mollicutes</taxon>
        <taxon>Mycoplasmataceae</taxon>
        <taxon>environmental samples</taxon>
    </lineage>
</organism>
<dbReference type="Gene3D" id="3.40.50.620">
    <property type="entry name" value="HUPs"/>
    <property type="match status" value="1"/>
</dbReference>
<proteinExistence type="inferred from homology"/>
<dbReference type="SMART" id="SM00904">
    <property type="entry name" value="Flavokinase"/>
    <property type="match status" value="1"/>
</dbReference>
<evidence type="ECO:0000256" key="1">
    <source>
        <dbReference type="ARBA" id="ARBA00004726"/>
    </source>
</evidence>
<dbReference type="InterPro" id="IPR023465">
    <property type="entry name" value="Riboflavin_kinase_dom_sf"/>
</dbReference>
<keyword evidence="3" id="KW-0285">Flavoprotein</keyword>
<evidence type="ECO:0000256" key="10">
    <source>
        <dbReference type="ARBA" id="ARBA00047880"/>
    </source>
</evidence>
<comment type="catalytic activity">
    <reaction evidence="11">
        <text>FMN + ATP + H(+) = FAD + diphosphate</text>
        <dbReference type="Rhea" id="RHEA:17237"/>
        <dbReference type="ChEBI" id="CHEBI:15378"/>
        <dbReference type="ChEBI" id="CHEBI:30616"/>
        <dbReference type="ChEBI" id="CHEBI:33019"/>
        <dbReference type="ChEBI" id="CHEBI:57692"/>
        <dbReference type="ChEBI" id="CHEBI:58210"/>
        <dbReference type="EC" id="2.7.7.2"/>
    </reaction>
</comment>
<dbReference type="GO" id="GO:0005524">
    <property type="term" value="F:ATP binding"/>
    <property type="evidence" value="ECO:0007669"/>
    <property type="project" value="UniProtKB-KW"/>
</dbReference>
<dbReference type="Pfam" id="PF06574">
    <property type="entry name" value="FAD_syn"/>
    <property type="match status" value="1"/>
</dbReference>
<dbReference type="GO" id="GO:0006747">
    <property type="term" value="P:FAD biosynthetic process"/>
    <property type="evidence" value="ECO:0007669"/>
    <property type="project" value="UniProtKB-UniPathway"/>
</dbReference>
<sequence>MSKDLIIGNFEVIHKGHKMLFDKTTNPMVLTFKNIPRKTDSMLFSFEQKINNIKKLTNNKIYILDLKKQNKTAGEFTNYLKKIIKPNKIIVGSDFKFGSDFKDVKYLKKYFNVTVVNKNKKYSTTKIKQKFLKTKVTFAQNDLFIKFNIEGTVVKCKQLGRKLGYHTANIYRDKELMHLPEGVYYGDCCLTINNKTKHYKASGTIRNDINNKQLIEIHIINYLLPEFYGTHISFTPTKYINKIQKAKSLDDLKKIIENNFIKIKKLTNK</sequence>
<keyword evidence="7" id="KW-0547">Nucleotide-binding</keyword>
<dbReference type="GO" id="GO:0008531">
    <property type="term" value="F:riboflavin kinase activity"/>
    <property type="evidence" value="ECO:0007669"/>
    <property type="project" value="UniProtKB-EC"/>
</dbReference>
<dbReference type="InterPro" id="IPR015864">
    <property type="entry name" value="FAD_synthase"/>
</dbReference>
<keyword evidence="4" id="KW-0288">FMN</keyword>
<dbReference type="EC" id="2.7.1.26" evidence="13"/>
<keyword evidence="9" id="KW-0067">ATP-binding</keyword>
<dbReference type="GO" id="GO:0003919">
    <property type="term" value="F:FMN adenylyltransferase activity"/>
    <property type="evidence" value="ECO:0007669"/>
    <property type="project" value="UniProtKB-EC"/>
</dbReference>
<dbReference type="InterPro" id="IPR014729">
    <property type="entry name" value="Rossmann-like_a/b/a_fold"/>
</dbReference>
<evidence type="ECO:0000259" key="12">
    <source>
        <dbReference type="SMART" id="SM00904"/>
    </source>
</evidence>
<evidence type="ECO:0000256" key="3">
    <source>
        <dbReference type="ARBA" id="ARBA00022630"/>
    </source>
</evidence>
<dbReference type="PANTHER" id="PTHR22749:SF6">
    <property type="entry name" value="RIBOFLAVIN KINASE"/>
    <property type="match status" value="1"/>
</dbReference>
<dbReference type="Gene3D" id="2.40.30.30">
    <property type="entry name" value="Riboflavin kinase-like"/>
    <property type="match status" value="1"/>
</dbReference>
<comment type="similarity">
    <text evidence="2">Belongs to the RibF family.</text>
</comment>
<dbReference type="GO" id="GO:0009231">
    <property type="term" value="P:riboflavin biosynthetic process"/>
    <property type="evidence" value="ECO:0007669"/>
    <property type="project" value="InterPro"/>
</dbReference>
<dbReference type="InterPro" id="IPR015865">
    <property type="entry name" value="Riboflavin_kinase_bac/euk"/>
</dbReference>
<evidence type="ECO:0000256" key="7">
    <source>
        <dbReference type="ARBA" id="ARBA00022741"/>
    </source>
</evidence>
<reference evidence="13" key="1">
    <citation type="journal article" date="2020" name="J. ISSAAS">
        <title>Lactobacilli and other gastrointestinal microbiota of Peromyscus leucopus, reservoir host for agents of Lyme disease and other zoonoses in North America.</title>
        <authorList>
            <person name="Milovic A."/>
            <person name="Bassam K."/>
            <person name="Shao H."/>
            <person name="Chatzistamou I."/>
            <person name="Tufts D.M."/>
            <person name="Diuk-Wasser M."/>
            <person name="Barbour A.G."/>
        </authorList>
    </citation>
    <scope>NUCLEOTIDE SEQUENCE</scope>
    <source>
        <strain evidence="13">LL85</strain>
    </source>
</reference>
<dbReference type="AlphaFoldDB" id="A0A6G9HGM0"/>
<dbReference type="EC" id="2.7.7.2" evidence="13"/>
<dbReference type="GO" id="GO:0009398">
    <property type="term" value="P:FMN biosynthetic process"/>
    <property type="evidence" value="ECO:0007669"/>
    <property type="project" value="TreeGrafter"/>
</dbReference>
<keyword evidence="5 13" id="KW-0808">Transferase</keyword>
<dbReference type="SUPFAM" id="SSF82114">
    <property type="entry name" value="Riboflavin kinase-like"/>
    <property type="match status" value="1"/>
</dbReference>